<gene>
    <name evidence="2" type="ORF">Lqui_2740</name>
</gene>
<dbReference type="InterPro" id="IPR029068">
    <property type="entry name" value="Glyas_Bleomycin-R_OHBP_Dase"/>
</dbReference>
<dbReference type="InterPro" id="IPR028973">
    <property type="entry name" value="PhnB-like"/>
</dbReference>
<sequence length="162" mass="18552">MQKIIPCLWFDKNAEEAVNFYLSIFPESEICQISHYGNVGQDQHGMPAGTVMTIEFKLNGQRFTALNGGPVFQFNAAVSLQVYCKTQEEIDYYWDQLGQDGDESAQVCGWLKDKYGLSWQIVPEILNEWIQDSDRSKSDRVMAALLKMKKLDLSALEKAWKE</sequence>
<evidence type="ECO:0000259" key="1">
    <source>
        <dbReference type="Pfam" id="PF06983"/>
    </source>
</evidence>
<comment type="caution">
    <text evidence="2">The sequence shown here is derived from an EMBL/GenBank/DDBJ whole genome shotgun (WGS) entry which is preliminary data.</text>
</comment>
<reference evidence="2 3" key="1">
    <citation type="submission" date="2015-11" db="EMBL/GenBank/DDBJ databases">
        <title>Genomic analysis of 38 Legionella species identifies large and diverse effector repertoires.</title>
        <authorList>
            <person name="Burstein D."/>
            <person name="Amaro F."/>
            <person name="Zusman T."/>
            <person name="Lifshitz Z."/>
            <person name="Cohen O."/>
            <person name="Gilbert J.A."/>
            <person name="Pupko T."/>
            <person name="Shuman H.A."/>
            <person name="Segal G."/>
        </authorList>
    </citation>
    <scope>NUCLEOTIDE SEQUENCE [LARGE SCALE GENOMIC DNA]</scope>
    <source>
        <strain evidence="2 3">CDC#1442-AUS-E</strain>
    </source>
</reference>
<name>A0A0W0XL40_9GAMM</name>
<evidence type="ECO:0000313" key="2">
    <source>
        <dbReference type="EMBL" id="KTD45269.1"/>
    </source>
</evidence>
<dbReference type="CDD" id="cd06588">
    <property type="entry name" value="PhnB_like"/>
    <property type="match status" value="1"/>
</dbReference>
<dbReference type="EMBL" id="LNYS01000025">
    <property type="protein sequence ID" value="KTD45269.1"/>
    <property type="molecule type" value="Genomic_DNA"/>
</dbReference>
<dbReference type="PIRSF" id="PIRSF021700">
    <property type="entry name" value="3_dmu_93_MTrfase"/>
    <property type="match status" value="1"/>
</dbReference>
<accession>A0A0W0XL40</accession>
<dbReference type="PATRIC" id="fig|45073.5.peg.2916"/>
<proteinExistence type="predicted"/>
<evidence type="ECO:0000313" key="3">
    <source>
        <dbReference type="Proteomes" id="UP000054618"/>
    </source>
</evidence>
<dbReference type="Gene3D" id="3.10.180.10">
    <property type="entry name" value="2,3-Dihydroxybiphenyl 1,2-Dioxygenase, domain 1"/>
    <property type="match status" value="1"/>
</dbReference>
<organism evidence="2 3">
    <name type="scientific">Legionella quinlivanii</name>
    <dbReference type="NCBI Taxonomy" id="45073"/>
    <lineage>
        <taxon>Bacteria</taxon>
        <taxon>Pseudomonadati</taxon>
        <taxon>Pseudomonadota</taxon>
        <taxon>Gammaproteobacteria</taxon>
        <taxon>Legionellales</taxon>
        <taxon>Legionellaceae</taxon>
        <taxon>Legionella</taxon>
    </lineage>
</organism>
<dbReference type="PANTHER" id="PTHR33990">
    <property type="entry name" value="PROTEIN YJDN-RELATED"/>
    <property type="match status" value="1"/>
</dbReference>
<feature type="domain" description="PhnB-like" evidence="1">
    <location>
        <begin position="2"/>
        <end position="122"/>
    </location>
</feature>
<protein>
    <submittedName>
        <fullName evidence="2">DNA binding protein</fullName>
    </submittedName>
</protein>
<dbReference type="AlphaFoldDB" id="A0A0W0XL40"/>
<dbReference type="SUPFAM" id="SSF54593">
    <property type="entry name" value="Glyoxalase/Bleomycin resistance protein/Dihydroxybiphenyl dioxygenase"/>
    <property type="match status" value="1"/>
</dbReference>
<dbReference type="OrthoDB" id="5293819at2"/>
<dbReference type="InterPro" id="IPR009725">
    <property type="entry name" value="3_dmu_93_MTrfase"/>
</dbReference>
<dbReference type="Proteomes" id="UP000054618">
    <property type="component" value="Unassembled WGS sequence"/>
</dbReference>
<dbReference type="Pfam" id="PF06983">
    <property type="entry name" value="3-dmu-9_3-mt"/>
    <property type="match status" value="1"/>
</dbReference>
<keyword evidence="3" id="KW-1185">Reference proteome</keyword>
<dbReference type="STRING" id="45073.Lqui_2740"/>
<dbReference type="PANTHER" id="PTHR33990:SF2">
    <property type="entry name" value="PHNB-LIKE DOMAIN-CONTAINING PROTEIN"/>
    <property type="match status" value="1"/>
</dbReference>
<dbReference type="RefSeq" id="WP_058508802.1">
    <property type="nucleotide sequence ID" value="NZ_CAAAIK010000004.1"/>
</dbReference>